<keyword evidence="1" id="KW-1133">Transmembrane helix</keyword>
<protein>
    <submittedName>
        <fullName evidence="3">Uncharacterized protein</fullName>
    </submittedName>
</protein>
<feature type="signal peptide" evidence="2">
    <location>
        <begin position="1"/>
        <end position="17"/>
    </location>
</feature>
<name>W6XM08_COCC2</name>
<evidence type="ECO:0000313" key="4">
    <source>
        <dbReference type="Proteomes" id="UP000053841"/>
    </source>
</evidence>
<feature type="transmembrane region" description="Helical" evidence="1">
    <location>
        <begin position="41"/>
        <end position="62"/>
    </location>
</feature>
<keyword evidence="1" id="KW-0812">Transmembrane</keyword>
<evidence type="ECO:0000313" key="3">
    <source>
        <dbReference type="EMBL" id="EUC26593.1"/>
    </source>
</evidence>
<evidence type="ECO:0000256" key="1">
    <source>
        <dbReference type="SAM" id="Phobius"/>
    </source>
</evidence>
<proteinExistence type="predicted"/>
<evidence type="ECO:0000256" key="2">
    <source>
        <dbReference type="SAM" id="SignalP"/>
    </source>
</evidence>
<organism evidence="3 4">
    <name type="scientific">Cochliobolus carbonum (strain 26-R-13)</name>
    <name type="common">Maize leaf spot fungus</name>
    <name type="synonym">Bipolaris zeicola</name>
    <dbReference type="NCBI Taxonomy" id="930089"/>
    <lineage>
        <taxon>Eukaryota</taxon>
        <taxon>Fungi</taxon>
        <taxon>Dikarya</taxon>
        <taxon>Ascomycota</taxon>
        <taxon>Pezizomycotina</taxon>
        <taxon>Dothideomycetes</taxon>
        <taxon>Pleosporomycetidae</taxon>
        <taxon>Pleosporales</taxon>
        <taxon>Pleosporineae</taxon>
        <taxon>Pleosporaceae</taxon>
        <taxon>Bipolaris</taxon>
    </lineage>
</organism>
<dbReference type="HOGENOM" id="CLU_2670726_0_0_1"/>
<sequence length="75" mass="7899">MRFLFGILMLSIGSALADSTGSNLLLIRGITRRLLLVVEGATTIVIQTIPVALNVMIVIAGAKLYSVIVSKIGNS</sequence>
<dbReference type="RefSeq" id="XP_007719102.1">
    <property type="nucleotide sequence ID" value="XM_007720912.1"/>
</dbReference>
<keyword evidence="2" id="KW-0732">Signal</keyword>
<reference evidence="3 4" key="1">
    <citation type="journal article" date="2013" name="PLoS Genet.">
        <title>Comparative genome structure, secondary metabolite, and effector coding capacity across Cochliobolus pathogens.</title>
        <authorList>
            <person name="Condon B.J."/>
            <person name="Leng Y."/>
            <person name="Wu D."/>
            <person name="Bushley K.E."/>
            <person name="Ohm R.A."/>
            <person name="Otillar R."/>
            <person name="Martin J."/>
            <person name="Schackwitz W."/>
            <person name="Grimwood J."/>
            <person name="MohdZainudin N."/>
            <person name="Xue C."/>
            <person name="Wang R."/>
            <person name="Manning V.A."/>
            <person name="Dhillon B."/>
            <person name="Tu Z.J."/>
            <person name="Steffenson B.J."/>
            <person name="Salamov A."/>
            <person name="Sun H."/>
            <person name="Lowry S."/>
            <person name="LaButti K."/>
            <person name="Han J."/>
            <person name="Copeland A."/>
            <person name="Lindquist E."/>
            <person name="Barry K."/>
            <person name="Schmutz J."/>
            <person name="Baker S.E."/>
            <person name="Ciuffetti L.M."/>
            <person name="Grigoriev I.V."/>
            <person name="Zhong S."/>
            <person name="Turgeon B.G."/>
        </authorList>
    </citation>
    <scope>NUCLEOTIDE SEQUENCE [LARGE SCALE GENOMIC DNA]</scope>
    <source>
        <strain evidence="3 4">26-R-13</strain>
    </source>
</reference>
<gene>
    <name evidence="3" type="ORF">COCCADRAFT_10665</name>
</gene>
<dbReference type="Proteomes" id="UP000053841">
    <property type="component" value="Unassembled WGS sequence"/>
</dbReference>
<accession>W6XM08</accession>
<dbReference type="KEGG" id="bze:COCCADRAFT_10665"/>
<dbReference type="AlphaFoldDB" id="W6XM08"/>
<dbReference type="EMBL" id="KI965366">
    <property type="protein sequence ID" value="EUC26593.1"/>
    <property type="molecule type" value="Genomic_DNA"/>
</dbReference>
<feature type="chain" id="PRO_5004885590" evidence="2">
    <location>
        <begin position="18"/>
        <end position="75"/>
    </location>
</feature>
<keyword evidence="4" id="KW-1185">Reference proteome</keyword>
<keyword evidence="1" id="KW-0472">Membrane</keyword>
<dbReference type="GeneID" id="19143434"/>